<comment type="caution">
    <text evidence="1">The sequence shown here is derived from an EMBL/GenBank/DDBJ whole genome shotgun (WGS) entry which is preliminary data.</text>
</comment>
<reference evidence="2" key="1">
    <citation type="journal article" date="2019" name="Int. J. Syst. Evol. Microbiol.">
        <title>The Global Catalogue of Microorganisms (GCM) 10K type strain sequencing project: providing services to taxonomists for standard genome sequencing and annotation.</title>
        <authorList>
            <consortium name="The Broad Institute Genomics Platform"/>
            <consortium name="The Broad Institute Genome Sequencing Center for Infectious Disease"/>
            <person name="Wu L."/>
            <person name="Ma J."/>
        </authorList>
    </citation>
    <scope>NUCLEOTIDE SEQUENCE [LARGE SCALE GENOMIC DNA]</scope>
    <source>
        <strain evidence="2">CCUG 49571</strain>
    </source>
</reference>
<dbReference type="EMBL" id="JBHSEP010000019">
    <property type="protein sequence ID" value="MFC4600739.1"/>
    <property type="molecule type" value="Genomic_DNA"/>
</dbReference>
<gene>
    <name evidence="1" type="ORF">ACFO3S_21020</name>
</gene>
<protein>
    <submittedName>
        <fullName evidence="1">Uncharacterized protein</fullName>
    </submittedName>
</protein>
<keyword evidence="2" id="KW-1185">Reference proteome</keyword>
<evidence type="ECO:0000313" key="1">
    <source>
        <dbReference type="EMBL" id="MFC4600739.1"/>
    </source>
</evidence>
<name>A0ABV9FHT5_9BACL</name>
<dbReference type="Proteomes" id="UP001596028">
    <property type="component" value="Unassembled WGS sequence"/>
</dbReference>
<dbReference type="RefSeq" id="WP_378100098.1">
    <property type="nucleotide sequence ID" value="NZ_JBHSEP010000019.1"/>
</dbReference>
<sequence>MGDDRQTDYAFRSMERIVGSRLQPSRTLHTPFVWMLVAVAGESRQP</sequence>
<evidence type="ECO:0000313" key="2">
    <source>
        <dbReference type="Proteomes" id="UP001596028"/>
    </source>
</evidence>
<organism evidence="1 2">
    <name type="scientific">Cohnella hongkongensis</name>
    <dbReference type="NCBI Taxonomy" id="178337"/>
    <lineage>
        <taxon>Bacteria</taxon>
        <taxon>Bacillati</taxon>
        <taxon>Bacillota</taxon>
        <taxon>Bacilli</taxon>
        <taxon>Bacillales</taxon>
        <taxon>Paenibacillaceae</taxon>
        <taxon>Cohnella</taxon>
    </lineage>
</organism>
<proteinExistence type="predicted"/>
<accession>A0ABV9FHT5</accession>